<evidence type="ECO:0000313" key="3">
    <source>
        <dbReference type="Proteomes" id="UP000198661"/>
    </source>
</evidence>
<feature type="transmembrane region" description="Helical" evidence="1">
    <location>
        <begin position="73"/>
        <end position="95"/>
    </location>
</feature>
<keyword evidence="1" id="KW-0472">Membrane</keyword>
<proteinExistence type="predicted"/>
<evidence type="ECO:0000256" key="1">
    <source>
        <dbReference type="SAM" id="Phobius"/>
    </source>
</evidence>
<reference evidence="3" key="1">
    <citation type="submission" date="2016-10" db="EMBL/GenBank/DDBJ databases">
        <authorList>
            <person name="Varghese N."/>
            <person name="Submissions S."/>
        </authorList>
    </citation>
    <scope>NUCLEOTIDE SEQUENCE [LARGE SCALE GENOMIC DNA]</scope>
    <source>
        <strain evidence="3">DSM 44945</strain>
    </source>
</reference>
<dbReference type="OrthoDB" id="9945324at2"/>
<dbReference type="Proteomes" id="UP000198661">
    <property type="component" value="Unassembled WGS sequence"/>
</dbReference>
<dbReference type="RefSeq" id="WP_092037312.1">
    <property type="nucleotide sequence ID" value="NZ_FOOK01000009.1"/>
</dbReference>
<organism evidence="2 3">
    <name type="scientific">Planifilum fulgidum</name>
    <dbReference type="NCBI Taxonomy" id="201973"/>
    <lineage>
        <taxon>Bacteria</taxon>
        <taxon>Bacillati</taxon>
        <taxon>Bacillota</taxon>
        <taxon>Bacilli</taxon>
        <taxon>Bacillales</taxon>
        <taxon>Thermoactinomycetaceae</taxon>
        <taxon>Planifilum</taxon>
    </lineage>
</organism>
<accession>A0A1I2MPT4</accession>
<keyword evidence="1" id="KW-0812">Transmembrane</keyword>
<keyword evidence="1" id="KW-1133">Transmembrane helix</keyword>
<evidence type="ECO:0000313" key="2">
    <source>
        <dbReference type="EMBL" id="SFF93575.1"/>
    </source>
</evidence>
<protein>
    <submittedName>
        <fullName evidence="2">Uncharacterized protein</fullName>
    </submittedName>
</protein>
<gene>
    <name evidence="2" type="ORF">SAMN04488025_10954</name>
</gene>
<dbReference type="AlphaFoldDB" id="A0A1I2MPT4"/>
<keyword evidence="3" id="KW-1185">Reference proteome</keyword>
<dbReference type="EMBL" id="FOOK01000009">
    <property type="protein sequence ID" value="SFF93575.1"/>
    <property type="molecule type" value="Genomic_DNA"/>
</dbReference>
<sequence>MGERPVFRLILEKIVKGVRDIRRPWCAMILAGVLFSLFLALLLSFSLSPAHISLVHGEEGPLIRLISHTDDPYWLRVVGFIGWFAALGGFSLLGLGGLRLFLRWTAGDGATR</sequence>
<name>A0A1I2MPT4_9BACL</name>